<evidence type="ECO:0000313" key="13">
    <source>
        <dbReference type="EMBL" id="ETN39431.1"/>
    </source>
</evidence>
<feature type="transmembrane region" description="Helical" evidence="11">
    <location>
        <begin position="520"/>
        <end position="541"/>
    </location>
</feature>
<dbReference type="PANTHER" id="PTHR23519">
    <property type="entry name" value="AUTOPHAGY-RELATED PROTEIN 22"/>
    <property type="match status" value="1"/>
</dbReference>
<reference evidence="13 14" key="1">
    <citation type="submission" date="2013-03" db="EMBL/GenBank/DDBJ databases">
        <title>The Genome Sequence of Phialophora europaea CBS 101466.</title>
        <authorList>
            <consortium name="The Broad Institute Genomics Platform"/>
            <person name="Cuomo C."/>
            <person name="de Hoog S."/>
            <person name="Gorbushina A."/>
            <person name="Walker B."/>
            <person name="Young S.K."/>
            <person name="Zeng Q."/>
            <person name="Gargeya S."/>
            <person name="Fitzgerald M."/>
            <person name="Haas B."/>
            <person name="Abouelleil A."/>
            <person name="Allen A.W."/>
            <person name="Alvarado L."/>
            <person name="Arachchi H.M."/>
            <person name="Berlin A.M."/>
            <person name="Chapman S.B."/>
            <person name="Gainer-Dewar J."/>
            <person name="Goldberg J."/>
            <person name="Griggs A."/>
            <person name="Gujja S."/>
            <person name="Hansen M."/>
            <person name="Howarth C."/>
            <person name="Imamovic A."/>
            <person name="Ireland A."/>
            <person name="Larimer J."/>
            <person name="McCowan C."/>
            <person name="Murphy C."/>
            <person name="Pearson M."/>
            <person name="Poon T.W."/>
            <person name="Priest M."/>
            <person name="Roberts A."/>
            <person name="Saif S."/>
            <person name="Shea T."/>
            <person name="Sisk P."/>
            <person name="Sykes S."/>
            <person name="Wortman J."/>
            <person name="Nusbaum C."/>
            <person name="Birren B."/>
        </authorList>
    </citation>
    <scope>NUCLEOTIDE SEQUENCE [LARGE SCALE GENOMIC DNA]</scope>
    <source>
        <strain evidence="13 14">CBS 101466</strain>
    </source>
</reference>
<evidence type="ECO:0000256" key="3">
    <source>
        <dbReference type="ARBA" id="ARBA00022448"/>
    </source>
</evidence>
<evidence type="ECO:0000256" key="6">
    <source>
        <dbReference type="ARBA" id="ARBA00022970"/>
    </source>
</evidence>
<dbReference type="OrthoDB" id="192733at2759"/>
<evidence type="ECO:0000313" key="14">
    <source>
        <dbReference type="Proteomes" id="UP000030752"/>
    </source>
</evidence>
<evidence type="ECO:0000256" key="7">
    <source>
        <dbReference type="ARBA" id="ARBA00022989"/>
    </source>
</evidence>
<evidence type="ECO:0000256" key="8">
    <source>
        <dbReference type="ARBA" id="ARBA00023006"/>
    </source>
</evidence>
<keyword evidence="14" id="KW-1185">Reference proteome</keyword>
<keyword evidence="5 11" id="KW-0812">Transmembrane</keyword>
<evidence type="ECO:0000256" key="2">
    <source>
        <dbReference type="ARBA" id="ARBA00006978"/>
    </source>
</evidence>
<gene>
    <name evidence="13" type="ORF">HMPREF1541_05654</name>
</gene>
<evidence type="ECO:0000256" key="12">
    <source>
        <dbReference type="SAM" id="MobiDB-lite"/>
    </source>
</evidence>
<feature type="transmembrane region" description="Helical" evidence="11">
    <location>
        <begin position="389"/>
        <end position="409"/>
    </location>
</feature>
<dbReference type="Pfam" id="PF11700">
    <property type="entry name" value="ATG22"/>
    <property type="match status" value="1"/>
</dbReference>
<feature type="transmembrane region" description="Helical" evidence="11">
    <location>
        <begin position="460"/>
        <end position="479"/>
    </location>
</feature>
<dbReference type="VEuPathDB" id="FungiDB:HMPREF1541_05654"/>
<dbReference type="InParanoid" id="W2RSF3"/>
<dbReference type="GO" id="GO:0006914">
    <property type="term" value="P:autophagy"/>
    <property type="evidence" value="ECO:0007669"/>
    <property type="project" value="UniProtKB-KW"/>
</dbReference>
<dbReference type="InterPro" id="IPR050495">
    <property type="entry name" value="ATG22/LtaA_families"/>
</dbReference>
<dbReference type="RefSeq" id="XP_008718216.1">
    <property type="nucleotide sequence ID" value="XM_008719994.1"/>
</dbReference>
<dbReference type="SUPFAM" id="SSF103473">
    <property type="entry name" value="MFS general substrate transporter"/>
    <property type="match status" value="1"/>
</dbReference>
<dbReference type="Gene3D" id="1.20.1250.20">
    <property type="entry name" value="MFS general substrate transporter like domains"/>
    <property type="match status" value="1"/>
</dbReference>
<evidence type="ECO:0000256" key="1">
    <source>
        <dbReference type="ARBA" id="ARBA00004128"/>
    </source>
</evidence>
<dbReference type="Proteomes" id="UP000030752">
    <property type="component" value="Unassembled WGS sequence"/>
</dbReference>
<feature type="transmembrane region" description="Helical" evidence="11">
    <location>
        <begin position="105"/>
        <end position="124"/>
    </location>
</feature>
<feature type="transmembrane region" description="Helical" evidence="11">
    <location>
        <begin position="491"/>
        <end position="514"/>
    </location>
</feature>
<dbReference type="EMBL" id="KB822721">
    <property type="protein sequence ID" value="ETN39431.1"/>
    <property type="molecule type" value="Genomic_DNA"/>
</dbReference>
<keyword evidence="4 11" id="KW-0926">Vacuole</keyword>
<dbReference type="PANTHER" id="PTHR23519:SF1">
    <property type="entry name" value="AUTOPHAGY-RELATED PROTEIN 22"/>
    <property type="match status" value="1"/>
</dbReference>
<feature type="transmembrane region" description="Helical" evidence="11">
    <location>
        <begin position="163"/>
        <end position="185"/>
    </location>
</feature>
<evidence type="ECO:0000256" key="10">
    <source>
        <dbReference type="ARBA" id="ARBA00024801"/>
    </source>
</evidence>
<feature type="transmembrane region" description="Helical" evidence="11">
    <location>
        <begin position="421"/>
        <end position="440"/>
    </location>
</feature>
<evidence type="ECO:0000256" key="5">
    <source>
        <dbReference type="ARBA" id="ARBA00022692"/>
    </source>
</evidence>
<sequence>MSDTSQHARYVGEDTRPTSQKELWGWYSYGWAAETFAIVCMASFLPITLEQLARENGVLLKDKTTPCSASWTPGAVDELNAPRRNRELPACIVHILGSEINTASFAMYTFSLSVLVQALLIISMSGAADHGRFRKTFLLVFAFVGAVATMLFIAVVPKLYLFGALLAIIGNTCFGASFVLLNSFLPLLVRHHPSVLQARSESRGQVEHDQDLDEARDAAADATTPLLPADRPDGSSPGHPIPAAVSPELRLSTQFSSYGIGIGYLAGLVVQSVAILIVVGTGSTTFSLRLVLLLAGAWWFVFTIPAALWLRPRAGPPLPAQFAGRSAWVSYIIYAWESLFKTIGRARRLKDIVIFLGAWFLLSDSIATVSGTAVLFAKTSLGMHTAALGLINVIATIAGVIGAFSWSYISRAFNLRASQTIVACVCLFELIPLYGLLGFIPAVKQWGVIGLQQPWEMYPLGAVYGLVLGGLSSYCRAFFGELIPPGFEAAFYALYAITDKGSSIFGPAIVGAITDRYGEIRPAFVFLAILIALPLPLMLLVDVDRGKAEASALAQELEGRRKNTEGASDLGQIPAIHLPDEGND</sequence>
<keyword evidence="3 11" id="KW-0813">Transport</keyword>
<keyword evidence="6 11" id="KW-0029">Amino-acid transport</keyword>
<name>W2RSF3_CYPE1</name>
<dbReference type="eggNOG" id="ENOG502QR9I">
    <property type="taxonomic scope" value="Eukaryota"/>
</dbReference>
<dbReference type="GO" id="GO:0005774">
    <property type="term" value="C:vacuolar membrane"/>
    <property type="evidence" value="ECO:0007669"/>
    <property type="project" value="UniProtKB-SubCell"/>
</dbReference>
<dbReference type="InterPro" id="IPR044738">
    <property type="entry name" value="Atg22"/>
</dbReference>
<dbReference type="CDD" id="cd17483">
    <property type="entry name" value="MFS_Atg22_like"/>
    <property type="match status" value="1"/>
</dbReference>
<comment type="similarity">
    <text evidence="2 11">Belongs to the ATG22 family.</text>
</comment>
<evidence type="ECO:0000256" key="4">
    <source>
        <dbReference type="ARBA" id="ARBA00022554"/>
    </source>
</evidence>
<keyword evidence="7 11" id="KW-1133">Transmembrane helix</keyword>
<feature type="transmembrane region" description="Helical" evidence="11">
    <location>
        <begin position="322"/>
        <end position="340"/>
    </location>
</feature>
<dbReference type="STRING" id="1220924.W2RSF3"/>
<organism evidence="13 14">
    <name type="scientific">Cyphellophora europaea (strain CBS 101466)</name>
    <name type="common">Phialophora europaea</name>
    <dbReference type="NCBI Taxonomy" id="1220924"/>
    <lineage>
        <taxon>Eukaryota</taxon>
        <taxon>Fungi</taxon>
        <taxon>Dikarya</taxon>
        <taxon>Ascomycota</taxon>
        <taxon>Pezizomycotina</taxon>
        <taxon>Eurotiomycetes</taxon>
        <taxon>Chaetothyriomycetidae</taxon>
        <taxon>Chaetothyriales</taxon>
        <taxon>Cyphellophoraceae</taxon>
        <taxon>Cyphellophora</taxon>
    </lineage>
</organism>
<dbReference type="GeneID" id="19972993"/>
<dbReference type="HOGENOM" id="CLU_017518_1_0_1"/>
<keyword evidence="9 11" id="KW-0472">Membrane</keyword>
<comment type="subcellular location">
    <subcellularLocation>
        <location evidence="1 11">Vacuole membrane</location>
        <topology evidence="1 11">Multi-pass membrane protein</topology>
    </subcellularLocation>
</comment>
<comment type="function">
    <text evidence="10 11">Vacuolar effluxer which mediate the efflux of amino acids resulting from autophagic degradation. The release of autophagic amino acids allows the maintenance of protein synthesis and viability during nitrogen starvation.</text>
</comment>
<accession>W2RSF3</accession>
<feature type="transmembrane region" description="Helical" evidence="11">
    <location>
        <begin position="255"/>
        <end position="278"/>
    </location>
</feature>
<dbReference type="GO" id="GO:0032974">
    <property type="term" value="P:amino acid transmembrane export from vacuole"/>
    <property type="evidence" value="ECO:0007669"/>
    <property type="project" value="InterPro"/>
</dbReference>
<dbReference type="InterPro" id="IPR024671">
    <property type="entry name" value="Atg22-like"/>
</dbReference>
<dbReference type="InterPro" id="IPR036259">
    <property type="entry name" value="MFS_trans_sf"/>
</dbReference>
<dbReference type="AlphaFoldDB" id="W2RSF3"/>
<feature type="transmembrane region" description="Helical" evidence="11">
    <location>
        <begin position="352"/>
        <end position="377"/>
    </location>
</feature>
<feature type="transmembrane region" description="Helical" evidence="11">
    <location>
        <begin position="290"/>
        <end position="310"/>
    </location>
</feature>
<proteinExistence type="inferred from homology"/>
<keyword evidence="8 11" id="KW-0072">Autophagy</keyword>
<dbReference type="FunCoup" id="W2RSF3">
    <property type="interactions" value="28"/>
</dbReference>
<evidence type="ECO:0000256" key="11">
    <source>
        <dbReference type="RuleBase" id="RU363073"/>
    </source>
</evidence>
<feature type="region of interest" description="Disordered" evidence="12">
    <location>
        <begin position="559"/>
        <end position="584"/>
    </location>
</feature>
<feature type="transmembrane region" description="Helical" evidence="11">
    <location>
        <begin position="136"/>
        <end position="156"/>
    </location>
</feature>
<evidence type="ECO:0000256" key="9">
    <source>
        <dbReference type="ARBA" id="ARBA00023136"/>
    </source>
</evidence>
<protein>
    <recommendedName>
        <fullName evidence="11">Autophagy-related protein</fullName>
    </recommendedName>
</protein>